<sequence length="678" mass="76073">MASSRAQRTSWLWRDDVELAKKDDDLDLHATRHLRHGNQWSAARAPRRSVVTRTVLYAFVVFVVFLTLYNILGTSFEPPTMSIYSTDPLYAGSDDPRLQKARTGSRGHAAPYSGQIRFPDLAASIQAINEMAGLGFRNRNIIFATASLGSASSLLPLACKMAAEGQNYVHFALMSRSNIPMKQLLEINGINADDCKVTLHDARPNRAVDSSETRMALASARALYHLNSYLHPQAIVVDGTSAEEKYFLLGIRDQIRATQAALIELPRAPEDRLPWITKLDSMALAAWDKVHFDILIHAPVAGTGSLNRLLRSLSRADLGSVAVPHLTIELPAQIPSFTSKLLETFQWPPAHMDHSGQKSMLQLRHRISRKTADEEESSVRFLESFWPRKPAHHHVLVLSPDTELSPEFFHYLKYSLLQYRYSRGAMELGHNMRLMGLSFSTPTTQLDLKQPLVPPKPTEKDATMSRGAPFLWQAPSSDAVLFMGDKWVELHGYISQMMERQRVLDTTPAFMAVKQVSKKYPAWLEYVLQLARIRGYYTLYPSRETADTIIGVHNDLHEAPEEYSEDQPKEGEAGEPITGDPAVLDPGPYVDILATLPREGPWPSLRDLPVLTWKGEAVAHEELEERAVEFSKEFRRDVGQCNEEALSTFSTDEYARDLFCDAKANAKADTKPDAKVDA</sequence>
<reference evidence="3 4" key="1">
    <citation type="journal article" date="2014" name="BMC Genomics">
        <title>Comparative genome sequencing reveals chemotype-specific gene clusters in the toxigenic black mold Stachybotrys.</title>
        <authorList>
            <person name="Semeiks J."/>
            <person name="Borek D."/>
            <person name="Otwinowski Z."/>
            <person name="Grishin N.V."/>
        </authorList>
    </citation>
    <scope>NUCLEOTIDE SEQUENCE [LARGE SCALE GENOMIC DNA]</scope>
    <source>
        <strain evidence="4">CBS 109288 / IBT 7711</strain>
    </source>
</reference>
<keyword evidence="4" id="KW-1185">Reference proteome</keyword>
<feature type="region of interest" description="Disordered" evidence="1">
    <location>
        <begin position="560"/>
        <end position="582"/>
    </location>
</feature>
<dbReference type="PANTHER" id="PTHR33604:SF3">
    <property type="entry name" value="OSJNBA0004B13.7 PROTEIN"/>
    <property type="match status" value="1"/>
</dbReference>
<feature type="transmembrane region" description="Helical" evidence="2">
    <location>
        <begin position="54"/>
        <end position="72"/>
    </location>
</feature>
<name>A0A084B9E8_STACB</name>
<evidence type="ECO:0000256" key="2">
    <source>
        <dbReference type="SAM" id="Phobius"/>
    </source>
</evidence>
<evidence type="ECO:0000313" key="3">
    <source>
        <dbReference type="EMBL" id="KEY74177.1"/>
    </source>
</evidence>
<organism evidence="3 4">
    <name type="scientific">Stachybotrys chartarum (strain CBS 109288 / IBT 7711)</name>
    <name type="common">Toxic black mold</name>
    <name type="synonym">Stilbospora chartarum</name>
    <dbReference type="NCBI Taxonomy" id="1280523"/>
    <lineage>
        <taxon>Eukaryota</taxon>
        <taxon>Fungi</taxon>
        <taxon>Dikarya</taxon>
        <taxon>Ascomycota</taxon>
        <taxon>Pezizomycotina</taxon>
        <taxon>Sordariomycetes</taxon>
        <taxon>Hypocreomycetidae</taxon>
        <taxon>Hypocreales</taxon>
        <taxon>Stachybotryaceae</taxon>
        <taxon>Stachybotrys</taxon>
    </lineage>
</organism>
<protein>
    <recommendedName>
        <fullName evidence="5">Glycosyltransferase 2</fullName>
    </recommendedName>
</protein>
<accession>A0A084B9E8</accession>
<dbReference type="PANTHER" id="PTHR33604">
    <property type="entry name" value="OSJNBA0004B13.7 PROTEIN"/>
    <property type="match status" value="1"/>
</dbReference>
<evidence type="ECO:0000313" key="4">
    <source>
        <dbReference type="Proteomes" id="UP000028045"/>
    </source>
</evidence>
<dbReference type="OrthoDB" id="5397682at2759"/>
<proteinExistence type="predicted"/>
<feature type="compositionally biased region" description="Basic and acidic residues" evidence="1">
    <location>
        <begin position="560"/>
        <end position="572"/>
    </location>
</feature>
<dbReference type="Proteomes" id="UP000028045">
    <property type="component" value="Unassembled WGS sequence"/>
</dbReference>
<gene>
    <name evidence="3" type="ORF">S7711_00337</name>
</gene>
<evidence type="ECO:0008006" key="5">
    <source>
        <dbReference type="Google" id="ProtNLM"/>
    </source>
</evidence>
<evidence type="ECO:0000256" key="1">
    <source>
        <dbReference type="SAM" id="MobiDB-lite"/>
    </source>
</evidence>
<keyword evidence="2" id="KW-0812">Transmembrane</keyword>
<dbReference type="AlphaFoldDB" id="A0A084B9E8"/>
<dbReference type="EMBL" id="KL647645">
    <property type="protein sequence ID" value="KEY74177.1"/>
    <property type="molecule type" value="Genomic_DNA"/>
</dbReference>
<keyword evidence="2" id="KW-0472">Membrane</keyword>
<keyword evidence="2" id="KW-1133">Transmembrane helix</keyword>
<dbReference type="HOGENOM" id="CLU_018583_0_0_1"/>